<evidence type="ECO:0000313" key="2">
    <source>
        <dbReference type="Proteomes" id="UP001230051"/>
    </source>
</evidence>
<proteinExistence type="predicted"/>
<organism evidence="1 2">
    <name type="scientific">Acipenser oxyrinchus oxyrinchus</name>
    <dbReference type="NCBI Taxonomy" id="40147"/>
    <lineage>
        <taxon>Eukaryota</taxon>
        <taxon>Metazoa</taxon>
        <taxon>Chordata</taxon>
        <taxon>Craniata</taxon>
        <taxon>Vertebrata</taxon>
        <taxon>Euteleostomi</taxon>
        <taxon>Actinopterygii</taxon>
        <taxon>Chondrostei</taxon>
        <taxon>Acipenseriformes</taxon>
        <taxon>Acipenseridae</taxon>
        <taxon>Acipenser</taxon>
    </lineage>
</organism>
<sequence length="238" mass="26979">MEEARVRPVSEMKEEMDMCASSASLLEEELASAIEPAVKAAVLSVMSALAKFVDSKCAVFHLRLDERDQEFESVRLRLEIAESELKAMRDGEYTNTGDKNFTQSLTNTETQYHGSDRIIAHGLPARDFTTLPVQPIRDPVPAVHTALKNSRVLMQEDGSYSEQDLLMRGDDSEQRDHTSTAGWRRALKGKFIFQSISSLNVFKECNDQDLSQVQWWSTMFYCLVPPTQATCELNMFNR</sequence>
<protein>
    <submittedName>
        <fullName evidence="1">Zinc finger protein 19-like isoform X1</fullName>
    </submittedName>
</protein>
<accession>A0AAD8CJ78</accession>
<name>A0AAD8CJ78_ACIOX</name>
<dbReference type="AlphaFoldDB" id="A0AAD8CJ78"/>
<dbReference type="EMBL" id="JAGXEW010000049">
    <property type="protein sequence ID" value="KAK1152020.1"/>
    <property type="molecule type" value="Genomic_DNA"/>
</dbReference>
<comment type="caution">
    <text evidence="1">The sequence shown here is derived from an EMBL/GenBank/DDBJ whole genome shotgun (WGS) entry which is preliminary data.</text>
</comment>
<reference evidence="1" key="1">
    <citation type="submission" date="2022-02" db="EMBL/GenBank/DDBJ databases">
        <title>Atlantic sturgeon de novo genome assembly.</title>
        <authorList>
            <person name="Stock M."/>
            <person name="Klopp C."/>
            <person name="Guiguen Y."/>
            <person name="Cabau C."/>
            <person name="Parinello H."/>
            <person name="Santidrian Yebra-Pimentel E."/>
            <person name="Kuhl H."/>
            <person name="Dirks R.P."/>
            <person name="Guessner J."/>
            <person name="Wuertz S."/>
            <person name="Du K."/>
            <person name="Schartl M."/>
        </authorList>
    </citation>
    <scope>NUCLEOTIDE SEQUENCE</scope>
    <source>
        <strain evidence="1">STURGEONOMICS-FGT-2020</strain>
        <tissue evidence="1">Whole blood</tissue>
    </source>
</reference>
<dbReference type="Proteomes" id="UP001230051">
    <property type="component" value="Unassembled WGS sequence"/>
</dbReference>
<evidence type="ECO:0000313" key="1">
    <source>
        <dbReference type="EMBL" id="KAK1152020.1"/>
    </source>
</evidence>
<gene>
    <name evidence="1" type="ORF">AOXY_G31913</name>
</gene>
<keyword evidence="2" id="KW-1185">Reference proteome</keyword>